<accession>K0Q075</accession>
<evidence type="ECO:0000313" key="1">
    <source>
        <dbReference type="EMBL" id="CCM75744.1"/>
    </source>
</evidence>
<keyword evidence="2" id="KW-1185">Reference proteome</keyword>
<name>K0Q075_9HYPH</name>
<comment type="caution">
    <text evidence="1">The sequence shown here is derived from an EMBL/GenBank/DDBJ whole genome shotgun (WGS) entry which is preliminary data.</text>
</comment>
<organism evidence="1 2">
    <name type="scientific">Rhizobium mesoamericanum STM3625</name>
    <dbReference type="NCBI Taxonomy" id="1211777"/>
    <lineage>
        <taxon>Bacteria</taxon>
        <taxon>Pseudomonadati</taxon>
        <taxon>Pseudomonadota</taxon>
        <taxon>Alphaproteobacteria</taxon>
        <taxon>Hyphomicrobiales</taxon>
        <taxon>Rhizobiaceae</taxon>
        <taxon>Rhizobium/Agrobacterium group</taxon>
        <taxon>Rhizobium</taxon>
    </lineage>
</organism>
<dbReference type="EMBL" id="CANI01000019">
    <property type="protein sequence ID" value="CCM75744.1"/>
    <property type="molecule type" value="Genomic_DNA"/>
</dbReference>
<evidence type="ECO:0000313" key="2">
    <source>
        <dbReference type="Proteomes" id="UP000009319"/>
    </source>
</evidence>
<gene>
    <name evidence="1" type="ORF">BN77_2918</name>
</gene>
<dbReference type="AlphaFoldDB" id="K0Q075"/>
<proteinExistence type="predicted"/>
<sequence length="68" mass="7749">MISQRERLLRPRLSLDVAKAELRDWYAAILQRVGSLRTSAARESIRLTPPQIIAPVANGVWMVHRSAR</sequence>
<reference evidence="1 2" key="1">
    <citation type="journal article" date="2013" name="Genome Announc.">
        <title>Draft Genome Sequence of Rhizobium mesoamericanum STM3625, a Nitrogen-Fixing Symbiont of Mimosa pudica Isolated in French Guiana (South America).</title>
        <authorList>
            <person name="Moulin L."/>
            <person name="Mornico D."/>
            <person name="Melkonian R."/>
            <person name="Klonowska A."/>
        </authorList>
    </citation>
    <scope>NUCLEOTIDE SEQUENCE [LARGE SCALE GENOMIC DNA]</scope>
    <source>
        <strain evidence="1 2">STM3625</strain>
    </source>
</reference>
<dbReference type="HOGENOM" id="CLU_2791125_0_0_5"/>
<protein>
    <submittedName>
        <fullName evidence="1">Uncharacterized protein</fullName>
    </submittedName>
</protein>
<dbReference type="Proteomes" id="UP000009319">
    <property type="component" value="Unassembled WGS sequence"/>
</dbReference>